<dbReference type="AlphaFoldDB" id="A0A2U3QGR3"/>
<keyword evidence="4" id="KW-0249">Electron transport</keyword>
<dbReference type="InterPro" id="IPR036280">
    <property type="entry name" value="Multihaem_cyt_sf"/>
</dbReference>
<evidence type="ECO:0000256" key="5">
    <source>
        <dbReference type="ARBA" id="ARBA00023004"/>
    </source>
</evidence>
<evidence type="ECO:0000313" key="8">
    <source>
        <dbReference type="Proteomes" id="UP000245125"/>
    </source>
</evidence>
<evidence type="ECO:0000256" key="4">
    <source>
        <dbReference type="ARBA" id="ARBA00022982"/>
    </source>
</evidence>
<dbReference type="SUPFAM" id="SSF48695">
    <property type="entry name" value="Multiheme cytochromes"/>
    <property type="match status" value="1"/>
</dbReference>
<dbReference type="OrthoDB" id="5405312at2"/>
<dbReference type="Gene3D" id="1.10.3820.10">
    <property type="entry name" value="Di-heme elbow motif domain"/>
    <property type="match status" value="1"/>
</dbReference>
<dbReference type="InterPro" id="IPR038266">
    <property type="entry name" value="NapC/NirT_cytc_sf"/>
</dbReference>
<dbReference type="EMBL" id="OUUY01000072">
    <property type="protein sequence ID" value="SPQ00549.1"/>
    <property type="molecule type" value="Genomic_DNA"/>
</dbReference>
<evidence type="ECO:0000313" key="7">
    <source>
        <dbReference type="EMBL" id="SPQ00549.1"/>
    </source>
</evidence>
<reference evidence="8" key="1">
    <citation type="submission" date="2018-03" db="EMBL/GenBank/DDBJ databases">
        <authorList>
            <person name="Zecchin S."/>
        </authorList>
    </citation>
    <scope>NUCLEOTIDE SEQUENCE [LARGE SCALE GENOMIC DNA]</scope>
</reference>
<keyword evidence="1" id="KW-0813">Transport</keyword>
<dbReference type="Gene3D" id="1.10.1130.10">
    <property type="entry name" value="Flavocytochrome C3, Chain A"/>
    <property type="match status" value="1"/>
</dbReference>
<feature type="chain" id="PRO_5015570890" evidence="6">
    <location>
        <begin position="30"/>
        <end position="273"/>
    </location>
</feature>
<keyword evidence="6" id="KW-0732">Signal</keyword>
<feature type="signal peptide" evidence="6">
    <location>
        <begin position="1"/>
        <end position="29"/>
    </location>
</feature>
<gene>
    <name evidence="7" type="ORF">NBG4_270012</name>
</gene>
<evidence type="ECO:0000256" key="6">
    <source>
        <dbReference type="SAM" id="SignalP"/>
    </source>
</evidence>
<keyword evidence="3" id="KW-0479">Metal-binding</keyword>
<dbReference type="Proteomes" id="UP000245125">
    <property type="component" value="Unassembled WGS sequence"/>
</dbReference>
<proteinExistence type="predicted"/>
<sequence length="273" mass="29526">MKSVKCCSLPGVLLLAMGIWLLSAFSGTAHSVKQSVLTDEDCVKCHSGPPADIAVAGGKHKSVGCSGCHIGHPPTVKKPVPKCSMCHMGKPHFEMTGCLSCHRNPHTPLNISFAGNAKNACLSCHTRQTLQLRNNKSKHSGLNCPMCHSVHRKAPLCTQCHKPHSAEMAAADCRNCHKAHVPNIVTYASGIPSKGCGSCHKRALEILSASMSKHMALTCAFCHKEKHRMIPDCLDCHVRPHQKVGIVVQFSKCDECHNVAHDLNYLSAAKQPR</sequence>
<dbReference type="Gene3D" id="3.90.10.10">
    <property type="entry name" value="Cytochrome C3"/>
    <property type="match status" value="1"/>
</dbReference>
<dbReference type="GO" id="GO:0046872">
    <property type="term" value="F:metal ion binding"/>
    <property type="evidence" value="ECO:0007669"/>
    <property type="project" value="UniProtKB-KW"/>
</dbReference>
<keyword evidence="5" id="KW-0408">Iron</keyword>
<keyword evidence="8" id="KW-1185">Reference proteome</keyword>
<protein>
    <submittedName>
        <fullName evidence="7">Uncharacterized protein</fullName>
    </submittedName>
</protein>
<evidence type="ECO:0000256" key="1">
    <source>
        <dbReference type="ARBA" id="ARBA00022448"/>
    </source>
</evidence>
<keyword evidence="2" id="KW-0349">Heme</keyword>
<organism evidence="7 8">
    <name type="scientific">Candidatus Sulfobium mesophilum</name>
    <dbReference type="NCBI Taxonomy" id="2016548"/>
    <lineage>
        <taxon>Bacteria</taxon>
        <taxon>Pseudomonadati</taxon>
        <taxon>Nitrospirota</taxon>
        <taxon>Nitrospiria</taxon>
        <taxon>Nitrospirales</taxon>
        <taxon>Nitrospiraceae</taxon>
        <taxon>Candidatus Sulfobium</taxon>
    </lineage>
</organism>
<accession>A0A2U3QGR3</accession>
<name>A0A2U3QGR3_9BACT</name>
<evidence type="ECO:0000256" key="2">
    <source>
        <dbReference type="ARBA" id="ARBA00022617"/>
    </source>
</evidence>
<evidence type="ECO:0000256" key="3">
    <source>
        <dbReference type="ARBA" id="ARBA00022723"/>
    </source>
</evidence>